<protein>
    <submittedName>
        <fullName evidence="1">Uncharacterized protein</fullName>
    </submittedName>
</protein>
<reference evidence="2" key="1">
    <citation type="submission" date="2017-04" db="EMBL/GenBank/DDBJ databases">
        <authorList>
            <person name="Varghese N."/>
            <person name="Submissions S."/>
        </authorList>
    </citation>
    <scope>NUCLEOTIDE SEQUENCE [LARGE SCALE GENOMIC DNA]</scope>
    <source>
        <strain evidence="2">VKM Ac-2510</strain>
    </source>
</reference>
<accession>A0A1X7I8P5</accession>
<keyword evidence="2" id="KW-1185">Reference proteome</keyword>
<dbReference type="EMBL" id="FXAY01000001">
    <property type="protein sequence ID" value="SMG11006.1"/>
    <property type="molecule type" value="Genomic_DNA"/>
</dbReference>
<dbReference type="STRING" id="150121.SAMN06296010_0272"/>
<evidence type="ECO:0000313" key="1">
    <source>
        <dbReference type="EMBL" id="SMG11006.1"/>
    </source>
</evidence>
<evidence type="ECO:0000313" key="2">
    <source>
        <dbReference type="Proteomes" id="UP000193244"/>
    </source>
</evidence>
<name>A0A1X7I8P5_9MICO</name>
<dbReference type="AlphaFoldDB" id="A0A1X7I8P5"/>
<gene>
    <name evidence="1" type="ORF">SAMN06296010_0272</name>
</gene>
<sequence length="70" mass="7618">MGRAVKNVWIVSHEDSPPNNIIGVFATQSEAASFAEEMAAGSFKSVIYSSFSVGYRYDRGTGHVEYGPDE</sequence>
<organism evidence="1 2">
    <name type="scientific">Agreia pratensis</name>
    <dbReference type="NCBI Taxonomy" id="150121"/>
    <lineage>
        <taxon>Bacteria</taxon>
        <taxon>Bacillati</taxon>
        <taxon>Actinomycetota</taxon>
        <taxon>Actinomycetes</taxon>
        <taxon>Micrococcales</taxon>
        <taxon>Microbacteriaceae</taxon>
        <taxon>Agreia</taxon>
    </lineage>
</organism>
<proteinExistence type="predicted"/>
<dbReference type="Proteomes" id="UP000193244">
    <property type="component" value="Unassembled WGS sequence"/>
</dbReference>